<keyword evidence="1" id="KW-0131">Cell cycle</keyword>
<protein>
    <recommendedName>
        <fullName evidence="1">Cell division coordinator CpoB</fullName>
    </recommendedName>
</protein>
<dbReference type="InterPro" id="IPR019734">
    <property type="entry name" value="TPR_rpt"/>
</dbReference>
<comment type="similarity">
    <text evidence="1">Belongs to the CpoB family.</text>
</comment>
<feature type="region of interest" description="Disordered" evidence="2">
    <location>
        <begin position="171"/>
        <end position="197"/>
    </location>
</feature>
<dbReference type="InterPro" id="IPR014162">
    <property type="entry name" value="CpoB_C"/>
</dbReference>
<dbReference type="AlphaFoldDB" id="A0A0E1WY23"/>
<dbReference type="EMBL" id="EQ999542">
    <property type="protein sequence ID" value="EEZ29720.1"/>
    <property type="molecule type" value="Genomic_DNA"/>
</dbReference>
<dbReference type="RefSeq" id="WP_002964782.1">
    <property type="nucleotide sequence ID" value="NZ_EQ999542.1"/>
</dbReference>
<dbReference type="Gene3D" id="1.25.40.10">
    <property type="entry name" value="Tetratricopeptide repeat domain"/>
    <property type="match status" value="1"/>
</dbReference>
<feature type="region of interest" description="Disordered" evidence="2">
    <location>
        <begin position="245"/>
        <end position="321"/>
    </location>
</feature>
<dbReference type="GO" id="GO:0043093">
    <property type="term" value="P:FtsZ-dependent cytokinesis"/>
    <property type="evidence" value="ECO:0007669"/>
    <property type="project" value="UniProtKB-UniRule"/>
</dbReference>
<dbReference type="HOGENOM" id="CLU_044315_0_1_5"/>
<evidence type="ECO:0000256" key="1">
    <source>
        <dbReference type="HAMAP-Rule" id="MF_02066"/>
    </source>
</evidence>
<dbReference type="HAMAP" id="MF_02066">
    <property type="entry name" value="CpoB"/>
    <property type="match status" value="1"/>
</dbReference>
<dbReference type="GO" id="GO:0030288">
    <property type="term" value="C:outer membrane-bounded periplasmic space"/>
    <property type="evidence" value="ECO:0007669"/>
    <property type="project" value="UniProtKB-UniRule"/>
</dbReference>
<comment type="subcellular location">
    <subcellularLocation>
        <location evidence="1">Periplasm</location>
    </subcellularLocation>
</comment>
<evidence type="ECO:0000313" key="3">
    <source>
        <dbReference type="EMBL" id="EEZ29720.1"/>
    </source>
</evidence>
<feature type="compositionally biased region" description="Low complexity" evidence="2">
    <location>
        <begin position="245"/>
        <end position="268"/>
    </location>
</feature>
<proteinExistence type="inferred from homology"/>
<reference evidence="3" key="1">
    <citation type="submission" date="2009-01" db="EMBL/GenBank/DDBJ databases">
        <title>The Genome Sequence of Brucella pinnipedialis M292/94/1.</title>
        <authorList>
            <consortium name="The Broad Institute Genome Sequencing Platform"/>
            <person name="Ward D."/>
            <person name="Young S.K."/>
            <person name="Kodira C.D."/>
            <person name="Zeng Q."/>
            <person name="Koehrsen M."/>
            <person name="Alvarado L."/>
            <person name="Berlin A."/>
            <person name="Borenstein D."/>
            <person name="Chen Z."/>
            <person name="Engels R."/>
            <person name="Freedman E."/>
            <person name="Gellesch M."/>
            <person name="Goldberg J."/>
            <person name="Griggs A."/>
            <person name="Gujja S."/>
            <person name="Heiman D."/>
            <person name="Hepburn T."/>
            <person name="Howarth C."/>
            <person name="Jen D."/>
            <person name="Larson L."/>
            <person name="Lewis B."/>
            <person name="Mehta T."/>
            <person name="Park D."/>
            <person name="Pearson M."/>
            <person name="Roberts A."/>
            <person name="Saif S."/>
            <person name="Shea T."/>
            <person name="Shenoy N."/>
            <person name="Sisk P."/>
            <person name="Stolte C."/>
            <person name="Sykes S."/>
            <person name="Walk T."/>
            <person name="White J."/>
            <person name="Yandava C."/>
            <person name="Whatmore A.M."/>
            <person name="Perrett L.L."/>
            <person name="O'Callaghan D."/>
            <person name="Nusbaum C."/>
            <person name="Galagan J."/>
            <person name="Birren B."/>
        </authorList>
    </citation>
    <scope>NUCLEOTIDE SEQUENCE [LARGE SCALE GENOMIC DNA]</scope>
    <source>
        <strain evidence="3">M292/94/1</strain>
    </source>
</reference>
<name>A0A0E1WY23_9HYPH</name>
<feature type="signal peptide" evidence="1">
    <location>
        <begin position="1"/>
        <end position="25"/>
    </location>
</feature>
<comment type="function">
    <text evidence="1">Mediates coordination of peptidoglycan synthesis and outer membrane constriction during cell division.</text>
</comment>
<keyword evidence="1" id="KW-0132">Cell division</keyword>
<dbReference type="GeneID" id="93017942"/>
<dbReference type="InterPro" id="IPR034706">
    <property type="entry name" value="CpoB"/>
</dbReference>
<feature type="region of interest" description="Disordered" evidence="2">
    <location>
        <begin position="335"/>
        <end position="362"/>
    </location>
</feature>
<gene>
    <name evidence="1" type="primary">cpoB</name>
    <name evidence="3" type="ORF">BALG_03063</name>
</gene>
<dbReference type="Pfam" id="PF13432">
    <property type="entry name" value="TPR_16"/>
    <property type="match status" value="1"/>
</dbReference>
<dbReference type="SMR" id="A0A0E1WY23"/>
<feature type="compositionally biased region" description="Low complexity" evidence="2">
    <location>
        <begin position="276"/>
        <end position="296"/>
    </location>
</feature>
<dbReference type="SUPFAM" id="SSF48452">
    <property type="entry name" value="TPR-like"/>
    <property type="match status" value="1"/>
</dbReference>
<dbReference type="InterPro" id="IPR011990">
    <property type="entry name" value="TPR-like_helical_dom_sf"/>
</dbReference>
<evidence type="ECO:0000256" key="2">
    <source>
        <dbReference type="SAM" id="MobiDB-lite"/>
    </source>
</evidence>
<feature type="compositionally biased region" description="Low complexity" evidence="2">
    <location>
        <begin position="176"/>
        <end position="186"/>
    </location>
</feature>
<keyword evidence="1" id="KW-0574">Periplasm</keyword>
<feature type="chain" id="PRO_5009983455" description="Cell division coordinator CpoB" evidence="1">
    <location>
        <begin position="26"/>
        <end position="488"/>
    </location>
</feature>
<accession>A0A0E1WY23</accession>
<dbReference type="Proteomes" id="UP000004659">
    <property type="component" value="Unassembled WGS sequence"/>
</dbReference>
<organism evidence="3">
    <name type="scientific">Brucella pinnipedialis M292/94/1</name>
    <dbReference type="NCBI Taxonomy" id="520462"/>
    <lineage>
        <taxon>Bacteria</taxon>
        <taxon>Pseudomonadati</taxon>
        <taxon>Pseudomonadota</taxon>
        <taxon>Alphaproteobacteria</taxon>
        <taxon>Hyphomicrobiales</taxon>
        <taxon>Brucellaceae</taxon>
        <taxon>Brucella/Ochrobactrum group</taxon>
        <taxon>Brucella</taxon>
    </lineage>
</organism>
<dbReference type="Pfam" id="PF13174">
    <property type="entry name" value="TPR_6"/>
    <property type="match status" value="1"/>
</dbReference>
<keyword evidence="1" id="KW-0732">Signal</keyword>
<dbReference type="NCBIfam" id="TIGR02795">
    <property type="entry name" value="tol_pal_ybgF"/>
    <property type="match status" value="1"/>
</dbReference>
<sequence length="488" mass="51909" precursor="true">MRKPMRKVTLAMAMLPLLASAPVLAASVSSQEKAIYLAQAGDPGMSQFAQQVCTIARQNAQSYSRILQLRDKMLKIQRDNEARFQALEKGRGGAQNHVSIGSTAILDDAMRGNGGVFGQGGGYQSPGMQQELVRNLTGKVEDVDAQISFTDNQLQKTQEDNEFRFEELEKKKGLTPPQAQRTSQPAQPAPAPGADLCAQGMGNPVAIADALSARAEAMNFQILEMQDQMQKMQEENERRFQALESGGRADAGGSSRDTSLADAGAAGSLDGGVSGSAGSQAMASSSSQQSAADSVAIGSAASQGGPARGEPPQTLGSIRFDTNGNVIGETLNAAPQPVQQGGGGIQTGGAANDAVASLPTDDNPNSLYQAAYQYLMSGDYKAAEAGFREHVKRYPADPMTAEARFWLGESLYGQGRYPEAATLFIDTQRDYPDSKRAPENMFKLGMALEKMDNHDVACATFAQIPQRYPKAAPAILKRVADERSRAKC</sequence>